<reference evidence="2" key="1">
    <citation type="submission" date="2022-07" db="EMBL/GenBank/DDBJ databases">
        <title>Phylogenomic reconstructions and comparative analyses of Kickxellomycotina fungi.</title>
        <authorList>
            <person name="Reynolds N.K."/>
            <person name="Stajich J.E."/>
            <person name="Barry K."/>
            <person name="Grigoriev I.V."/>
            <person name="Crous P."/>
            <person name="Smith M.E."/>
        </authorList>
    </citation>
    <scope>NUCLEOTIDE SEQUENCE</scope>
    <source>
        <strain evidence="2">NBRC 105413</strain>
    </source>
</reference>
<evidence type="ECO:0000313" key="2">
    <source>
        <dbReference type="EMBL" id="KAJ1644243.1"/>
    </source>
</evidence>
<protein>
    <submittedName>
        <fullName evidence="2">Uncharacterized protein</fullName>
    </submittedName>
</protein>
<comment type="caution">
    <text evidence="2">The sequence shown here is derived from an EMBL/GenBank/DDBJ whole genome shotgun (WGS) entry which is preliminary data.</text>
</comment>
<dbReference type="Proteomes" id="UP001145021">
    <property type="component" value="Unassembled WGS sequence"/>
</dbReference>
<keyword evidence="3" id="KW-1185">Reference proteome</keyword>
<feature type="compositionally biased region" description="Polar residues" evidence="1">
    <location>
        <begin position="1"/>
        <end position="10"/>
    </location>
</feature>
<feature type="compositionally biased region" description="Polar residues" evidence="1">
    <location>
        <begin position="24"/>
        <end position="44"/>
    </location>
</feature>
<name>A0A9W8CJF8_9FUNG</name>
<organism evidence="2 3">
    <name type="scientific">Coemansia asiatica</name>
    <dbReference type="NCBI Taxonomy" id="1052880"/>
    <lineage>
        <taxon>Eukaryota</taxon>
        <taxon>Fungi</taxon>
        <taxon>Fungi incertae sedis</taxon>
        <taxon>Zoopagomycota</taxon>
        <taxon>Kickxellomycotina</taxon>
        <taxon>Kickxellomycetes</taxon>
        <taxon>Kickxellales</taxon>
        <taxon>Kickxellaceae</taxon>
        <taxon>Coemansia</taxon>
    </lineage>
</organism>
<evidence type="ECO:0000256" key="1">
    <source>
        <dbReference type="SAM" id="MobiDB-lite"/>
    </source>
</evidence>
<feature type="compositionally biased region" description="Basic and acidic residues" evidence="1">
    <location>
        <begin position="93"/>
        <end position="123"/>
    </location>
</feature>
<feature type="region of interest" description="Disordered" evidence="1">
    <location>
        <begin position="72"/>
        <end position="123"/>
    </location>
</feature>
<evidence type="ECO:0000313" key="3">
    <source>
        <dbReference type="Proteomes" id="UP001145021"/>
    </source>
</evidence>
<accession>A0A9W8CJF8</accession>
<dbReference type="EMBL" id="JANBOH010000180">
    <property type="protein sequence ID" value="KAJ1644243.1"/>
    <property type="molecule type" value="Genomic_DNA"/>
</dbReference>
<sequence>MGNCFSSNLRPSKKGKFPGKGKNLTGNETTPYSQNPASQGTQGTRKNDFAANFSATEIVNPAAIKAPKQMMLSGQGRTVGGSAPPSESTNPAEKARRAAIERQERFERETRHTLGKAKHADRY</sequence>
<gene>
    <name evidence="2" type="ORF">LPJ64_004046</name>
</gene>
<feature type="region of interest" description="Disordered" evidence="1">
    <location>
        <begin position="1"/>
        <end position="49"/>
    </location>
</feature>
<dbReference type="AlphaFoldDB" id="A0A9W8CJF8"/>
<proteinExistence type="predicted"/>